<dbReference type="AlphaFoldDB" id="A0A369AH31"/>
<proteinExistence type="predicted"/>
<protein>
    <recommendedName>
        <fullName evidence="4">Entry exclusion lipoprotein TrbK</fullName>
    </recommendedName>
</protein>
<comment type="caution">
    <text evidence="2">The sequence shown here is derived from an EMBL/GenBank/DDBJ whole genome shotgun (WGS) entry which is preliminary data.</text>
</comment>
<dbReference type="EMBL" id="QPJQ01000002">
    <property type="protein sequence ID" value="RCX08471.1"/>
    <property type="molecule type" value="Genomic_DNA"/>
</dbReference>
<feature type="signal peptide" evidence="1">
    <location>
        <begin position="1"/>
        <end position="20"/>
    </location>
</feature>
<organism evidence="2 3">
    <name type="scientific">Marinomonas foliarum</name>
    <dbReference type="NCBI Taxonomy" id="491950"/>
    <lineage>
        <taxon>Bacteria</taxon>
        <taxon>Pseudomonadati</taxon>
        <taxon>Pseudomonadota</taxon>
        <taxon>Gammaproteobacteria</taxon>
        <taxon>Oceanospirillales</taxon>
        <taxon>Oceanospirillaceae</taxon>
        <taxon>Marinomonas</taxon>
    </lineage>
</organism>
<evidence type="ECO:0000313" key="2">
    <source>
        <dbReference type="EMBL" id="RCX08471.1"/>
    </source>
</evidence>
<accession>A0A369AH31</accession>
<reference evidence="2 3" key="1">
    <citation type="submission" date="2018-07" db="EMBL/GenBank/DDBJ databases">
        <title>Genomic Encyclopedia of Type Strains, Phase III (KMG-III): the genomes of soil and plant-associated and newly described type strains.</title>
        <authorList>
            <person name="Whitman W."/>
        </authorList>
    </citation>
    <scope>NUCLEOTIDE SEQUENCE [LARGE SCALE GENOMIC DNA]</scope>
    <source>
        <strain evidence="2 3">CECT 7731</strain>
    </source>
</reference>
<sequence length="66" mass="7657">MKLIILVFILFSVVSCSKKALYTNLQYNHTSACEKLKSNQYEDCMSQYSDSYEDYTAKRQGTTLNK</sequence>
<dbReference type="PROSITE" id="PS51257">
    <property type="entry name" value="PROKAR_LIPOPROTEIN"/>
    <property type="match status" value="1"/>
</dbReference>
<gene>
    <name evidence="2" type="ORF">DFP77_102166</name>
</gene>
<name>A0A369AH31_9GAMM</name>
<keyword evidence="1" id="KW-0732">Signal</keyword>
<evidence type="ECO:0000256" key="1">
    <source>
        <dbReference type="SAM" id="SignalP"/>
    </source>
</evidence>
<dbReference type="Proteomes" id="UP000253506">
    <property type="component" value="Unassembled WGS sequence"/>
</dbReference>
<evidence type="ECO:0008006" key="4">
    <source>
        <dbReference type="Google" id="ProtNLM"/>
    </source>
</evidence>
<feature type="chain" id="PRO_5016587427" description="Entry exclusion lipoprotein TrbK" evidence="1">
    <location>
        <begin position="21"/>
        <end position="66"/>
    </location>
</feature>
<evidence type="ECO:0000313" key="3">
    <source>
        <dbReference type="Proteomes" id="UP000253506"/>
    </source>
</evidence>